<evidence type="ECO:0000313" key="2">
    <source>
        <dbReference type="EMBL" id="SOD19903.1"/>
    </source>
</evidence>
<proteinExistence type="predicted"/>
<dbReference type="OrthoDB" id="9803578at2"/>
<sequence>MRFSFQLILILILGVFNAHAQDLLTIPSKKNLKQVDSVLVFKPQQQNLDKYPVVYLLHGHNANYKSWSKLTDLQKLANQYQFIIVCPDGLKKSWYLNSPNKDSLQYETFFLEELMPAINQKYKVDHNNVFITGASMGGFGAMYMMTKYPQLFAGAGSTSGVLNLRYSAFRKTTIAYLIGTYDDKNKLYDDYSPVNNLQALQGLNKALIFDTGTEDYLYITSKQFRQKCDDLKIKATYIAQPGGHTGGYWSKSIIRHFEFFAEHLKK</sequence>
<dbReference type="SUPFAM" id="SSF53474">
    <property type="entry name" value="alpha/beta-Hydrolases"/>
    <property type="match status" value="1"/>
</dbReference>
<dbReference type="GO" id="GO:0016787">
    <property type="term" value="F:hydrolase activity"/>
    <property type="evidence" value="ECO:0007669"/>
    <property type="project" value="UniProtKB-KW"/>
</dbReference>
<reference evidence="3" key="1">
    <citation type="submission" date="2017-09" db="EMBL/GenBank/DDBJ databases">
        <authorList>
            <person name="Varghese N."/>
            <person name="Submissions S."/>
        </authorList>
    </citation>
    <scope>NUCLEOTIDE SEQUENCE [LARGE SCALE GENOMIC DNA]</scope>
    <source>
        <strain evidence="3">CGMCC 1.12803</strain>
    </source>
</reference>
<dbReference type="Proteomes" id="UP000219281">
    <property type="component" value="Unassembled WGS sequence"/>
</dbReference>
<dbReference type="Pfam" id="PF00756">
    <property type="entry name" value="Esterase"/>
    <property type="match status" value="1"/>
</dbReference>
<evidence type="ECO:0000313" key="3">
    <source>
        <dbReference type="Proteomes" id="UP000219281"/>
    </source>
</evidence>
<protein>
    <submittedName>
        <fullName evidence="2">S-formylglutathione hydrolase FrmB</fullName>
    </submittedName>
</protein>
<keyword evidence="2" id="KW-0378">Hydrolase</keyword>
<dbReference type="InterPro" id="IPR000801">
    <property type="entry name" value="Esterase-like"/>
</dbReference>
<dbReference type="InterPro" id="IPR029058">
    <property type="entry name" value="AB_hydrolase_fold"/>
</dbReference>
<dbReference type="AlphaFoldDB" id="A0A286ADD2"/>
<accession>A0A286ADD2</accession>
<evidence type="ECO:0000256" key="1">
    <source>
        <dbReference type="SAM" id="SignalP"/>
    </source>
</evidence>
<dbReference type="Gene3D" id="3.40.50.1820">
    <property type="entry name" value="alpha/beta hydrolase"/>
    <property type="match status" value="1"/>
</dbReference>
<name>A0A286ADD2_9SPHI</name>
<keyword evidence="3" id="KW-1185">Reference proteome</keyword>
<feature type="signal peptide" evidence="1">
    <location>
        <begin position="1"/>
        <end position="20"/>
    </location>
</feature>
<dbReference type="PANTHER" id="PTHR48098">
    <property type="entry name" value="ENTEROCHELIN ESTERASE-RELATED"/>
    <property type="match status" value="1"/>
</dbReference>
<feature type="chain" id="PRO_5012108952" evidence="1">
    <location>
        <begin position="21"/>
        <end position="266"/>
    </location>
</feature>
<dbReference type="InterPro" id="IPR050583">
    <property type="entry name" value="Mycobacterial_A85_antigen"/>
</dbReference>
<dbReference type="PANTHER" id="PTHR48098:SF1">
    <property type="entry name" value="DIACYLGLYCEROL ACYLTRANSFERASE_MYCOLYLTRANSFERASE AG85A"/>
    <property type="match status" value="1"/>
</dbReference>
<dbReference type="EMBL" id="OCMT01000004">
    <property type="protein sequence ID" value="SOD19903.1"/>
    <property type="molecule type" value="Genomic_DNA"/>
</dbReference>
<organism evidence="2 3">
    <name type="scientific">Pedobacter xixiisoli</name>
    <dbReference type="NCBI Taxonomy" id="1476464"/>
    <lineage>
        <taxon>Bacteria</taxon>
        <taxon>Pseudomonadati</taxon>
        <taxon>Bacteroidota</taxon>
        <taxon>Sphingobacteriia</taxon>
        <taxon>Sphingobacteriales</taxon>
        <taxon>Sphingobacteriaceae</taxon>
        <taxon>Pedobacter</taxon>
    </lineage>
</organism>
<keyword evidence="1" id="KW-0732">Signal</keyword>
<dbReference type="GO" id="GO:0016747">
    <property type="term" value="F:acyltransferase activity, transferring groups other than amino-acyl groups"/>
    <property type="evidence" value="ECO:0007669"/>
    <property type="project" value="TreeGrafter"/>
</dbReference>
<gene>
    <name evidence="2" type="ORF">SAMN06297358_3610</name>
</gene>
<dbReference type="RefSeq" id="WP_097133396.1">
    <property type="nucleotide sequence ID" value="NZ_OCMT01000004.1"/>
</dbReference>